<dbReference type="GO" id="GO:0005829">
    <property type="term" value="C:cytosol"/>
    <property type="evidence" value="ECO:0007669"/>
    <property type="project" value="TreeGrafter"/>
</dbReference>
<dbReference type="AlphaFoldDB" id="A0A0F8Z1H7"/>
<dbReference type="Pfam" id="PF02082">
    <property type="entry name" value="Rrf2"/>
    <property type="match status" value="1"/>
</dbReference>
<name>A0A0F8Z1H7_9ZZZZ</name>
<gene>
    <name evidence="1" type="ORF">LCGC14_3025750</name>
</gene>
<evidence type="ECO:0008006" key="2">
    <source>
        <dbReference type="Google" id="ProtNLM"/>
    </source>
</evidence>
<dbReference type="PANTHER" id="PTHR33221:SF15">
    <property type="entry name" value="HTH-TYPE TRANSCRIPTIONAL REGULATOR YWGB-RELATED"/>
    <property type="match status" value="1"/>
</dbReference>
<dbReference type="Gene3D" id="1.10.10.10">
    <property type="entry name" value="Winged helix-like DNA-binding domain superfamily/Winged helix DNA-binding domain"/>
    <property type="match status" value="1"/>
</dbReference>
<dbReference type="SUPFAM" id="SSF46785">
    <property type="entry name" value="Winged helix' DNA-binding domain"/>
    <property type="match status" value="1"/>
</dbReference>
<comment type="caution">
    <text evidence="1">The sequence shown here is derived from an EMBL/GenBank/DDBJ whole genome shotgun (WGS) entry which is preliminary data.</text>
</comment>
<dbReference type="EMBL" id="LAZR01063037">
    <property type="protein sequence ID" value="KKK60299.1"/>
    <property type="molecule type" value="Genomic_DNA"/>
</dbReference>
<sequence>MLRINKDVEHALISLVEMSREKRIYSARELSDHFQIPFEILSKTLQRLAGRELIASIQGPRGGYILKRSISDITLYEVLNAIHDSVSVVPCIGGSMICRQEENCNIKEGIEKVQSEFDRYFHSLTLESFVKIDEHGKNSQVRIHDDLKGTIGENN</sequence>
<accession>A0A0F8Z1H7</accession>
<evidence type="ECO:0000313" key="1">
    <source>
        <dbReference type="EMBL" id="KKK60299.1"/>
    </source>
</evidence>
<protein>
    <recommendedName>
        <fullName evidence="2">Rrf2 family transcriptional regulator</fullName>
    </recommendedName>
</protein>
<proteinExistence type="predicted"/>
<dbReference type="NCBIfam" id="TIGR00738">
    <property type="entry name" value="rrf2_super"/>
    <property type="match status" value="1"/>
</dbReference>
<dbReference type="InterPro" id="IPR036390">
    <property type="entry name" value="WH_DNA-bd_sf"/>
</dbReference>
<organism evidence="1">
    <name type="scientific">marine sediment metagenome</name>
    <dbReference type="NCBI Taxonomy" id="412755"/>
    <lineage>
        <taxon>unclassified sequences</taxon>
        <taxon>metagenomes</taxon>
        <taxon>ecological metagenomes</taxon>
    </lineage>
</organism>
<dbReference type="InterPro" id="IPR000944">
    <property type="entry name" value="Tscrpt_reg_Rrf2"/>
</dbReference>
<dbReference type="GO" id="GO:0003700">
    <property type="term" value="F:DNA-binding transcription factor activity"/>
    <property type="evidence" value="ECO:0007669"/>
    <property type="project" value="TreeGrafter"/>
</dbReference>
<dbReference type="PROSITE" id="PS51197">
    <property type="entry name" value="HTH_RRF2_2"/>
    <property type="match status" value="1"/>
</dbReference>
<dbReference type="InterPro" id="IPR036388">
    <property type="entry name" value="WH-like_DNA-bd_sf"/>
</dbReference>
<dbReference type="PANTHER" id="PTHR33221">
    <property type="entry name" value="WINGED HELIX-TURN-HELIX TRANSCRIPTIONAL REGULATOR, RRF2 FAMILY"/>
    <property type="match status" value="1"/>
</dbReference>
<reference evidence="1" key="1">
    <citation type="journal article" date="2015" name="Nature">
        <title>Complex archaea that bridge the gap between prokaryotes and eukaryotes.</title>
        <authorList>
            <person name="Spang A."/>
            <person name="Saw J.H."/>
            <person name="Jorgensen S.L."/>
            <person name="Zaremba-Niedzwiedzka K."/>
            <person name="Martijn J."/>
            <person name="Lind A.E."/>
            <person name="van Eijk R."/>
            <person name="Schleper C."/>
            <person name="Guy L."/>
            <person name="Ettema T.J."/>
        </authorList>
    </citation>
    <scope>NUCLEOTIDE SEQUENCE</scope>
</reference>